<evidence type="ECO:0000256" key="1">
    <source>
        <dbReference type="SAM" id="MobiDB-lite"/>
    </source>
</evidence>
<organism evidence="2 3">
    <name type="scientific">Mycena sanguinolenta</name>
    <dbReference type="NCBI Taxonomy" id="230812"/>
    <lineage>
        <taxon>Eukaryota</taxon>
        <taxon>Fungi</taxon>
        <taxon>Dikarya</taxon>
        <taxon>Basidiomycota</taxon>
        <taxon>Agaricomycotina</taxon>
        <taxon>Agaricomycetes</taxon>
        <taxon>Agaricomycetidae</taxon>
        <taxon>Agaricales</taxon>
        <taxon>Marasmiineae</taxon>
        <taxon>Mycenaceae</taxon>
        <taxon>Mycena</taxon>
    </lineage>
</organism>
<dbReference type="Proteomes" id="UP000623467">
    <property type="component" value="Unassembled WGS sequence"/>
</dbReference>
<accession>A0A8H6Z549</accession>
<evidence type="ECO:0000313" key="3">
    <source>
        <dbReference type="Proteomes" id="UP000623467"/>
    </source>
</evidence>
<evidence type="ECO:0000313" key="2">
    <source>
        <dbReference type="EMBL" id="KAF7370744.1"/>
    </source>
</evidence>
<dbReference type="EMBL" id="JACAZH010000004">
    <property type="protein sequence ID" value="KAF7370744.1"/>
    <property type="molecule type" value="Genomic_DNA"/>
</dbReference>
<proteinExistence type="predicted"/>
<comment type="caution">
    <text evidence="2">The sequence shown here is derived from an EMBL/GenBank/DDBJ whole genome shotgun (WGS) entry which is preliminary data.</text>
</comment>
<feature type="compositionally biased region" description="Basic and acidic residues" evidence="1">
    <location>
        <begin position="70"/>
        <end position="87"/>
    </location>
</feature>
<reference evidence="2" key="1">
    <citation type="submission" date="2020-05" db="EMBL/GenBank/DDBJ databases">
        <title>Mycena genomes resolve the evolution of fungal bioluminescence.</title>
        <authorList>
            <person name="Tsai I.J."/>
        </authorList>
    </citation>
    <scope>NUCLEOTIDE SEQUENCE</scope>
    <source>
        <strain evidence="2">160909Yilan</strain>
    </source>
</reference>
<feature type="region of interest" description="Disordered" evidence="1">
    <location>
        <begin position="61"/>
        <end position="91"/>
    </location>
</feature>
<dbReference type="OrthoDB" id="3043142at2759"/>
<sequence length="454" mass="48831">MLLNSECQPLPVRSFLLLPLSKHTNMHSFSQILTFIKAYFGAFLSRLLVLWYGENKTDVGDLPSLASQGPDKDFTDSTAEPEPKPEDNMDSGEDLLRAAVDLDLDALPSLPSLFKFPEPRPPVDMPASAPCKQDFGAPSNLYYDRRPFGDMTNFKQFEQAKGMKLNTEVRPLKSAARGRRKTTRLAPVTQRPLVQDPAPPVVKFSGSTQPAFVKVAVSTESTIQPSTTTRPSLPATPSIPIVKLAPSAQPATAAPCINSPGSAASIPVIKLAPSTQPATVVSSPGSAEWNASKAAALTEARNWNAQVRRHSLPIPVPAPAWRRHSAPPALARPPRSNLADRLSALFKEAKDTIDALNAEKGAEDAPTFSAVALEEGRGQEFFIIGEDDDDESATANPGLVSSISASQSMAALASASTRSLTDLLESYDAVMTGPTWRRILARSDNISRRNDSIV</sequence>
<dbReference type="AlphaFoldDB" id="A0A8H6Z549"/>
<protein>
    <submittedName>
        <fullName evidence="2">F-box domain-containing protein</fullName>
    </submittedName>
</protein>
<keyword evidence="3" id="KW-1185">Reference proteome</keyword>
<gene>
    <name evidence="2" type="ORF">MSAN_00707700</name>
</gene>
<name>A0A8H6Z549_9AGAR</name>